<gene>
    <name evidence="1" type="ORF">PhopGVgp011</name>
</gene>
<evidence type="ECO:0000313" key="3">
    <source>
        <dbReference type="EMBL" id="QBH66496.1"/>
    </source>
</evidence>
<sequence>MNKARALDNLYNVIVVPVGRNGCQIENELHNRYDSKRMQGEFFKLTSHDIDDITTFLLEKYDKSVSTAKDNVTPLLEVL</sequence>
<proteinExistence type="predicted"/>
<dbReference type="EMBL" id="MK033570">
    <property type="protein sequence ID" value="QBH66496.1"/>
    <property type="molecule type" value="Genomic_DNA"/>
</dbReference>
<name>A0A481SC01_9BBAC</name>
<dbReference type="EMBL" id="MK033568">
    <property type="protein sequence ID" value="QBH66236.1"/>
    <property type="molecule type" value="Genomic_DNA"/>
</dbReference>
<dbReference type="Pfam" id="PF13455">
    <property type="entry name" value="MUG113"/>
    <property type="match status" value="1"/>
</dbReference>
<evidence type="ECO:0000313" key="1">
    <source>
        <dbReference type="EMBL" id="QBH66106.1"/>
    </source>
</evidence>
<accession>A0A481SC01</accession>
<evidence type="ECO:0000313" key="2">
    <source>
        <dbReference type="EMBL" id="QBH66236.1"/>
    </source>
</evidence>
<organism evidence="1">
    <name type="scientific">Phthorimaea operculella granulovirus</name>
    <dbReference type="NCBI Taxonomy" id="192584"/>
    <lineage>
        <taxon>Viruses</taxon>
        <taxon>Viruses incertae sedis</taxon>
        <taxon>Naldaviricetes</taxon>
        <taxon>Lefavirales</taxon>
        <taxon>Baculoviridae</taxon>
        <taxon>Betabaculovirus</taxon>
        <taxon>Betabaculovirus phoperculellae</taxon>
    </lineage>
</organism>
<reference evidence="1" key="1">
    <citation type="journal article" date="2019" name="J. Gen. Virol.">
        <title>Elucidating the genetic diversity of Phthorimaea operculella granulovirus (PhopGV).</title>
        <authorList>
            <person name="Larem A."/>
            <person name="Ben-Tiba S."/>
            <person name="Wennmann J.T."/>
            <person name="Gueli Alletti G."/>
            <person name="Jehle J.A."/>
        </authorList>
    </citation>
    <scope>NUCLEOTIDE SEQUENCE</scope>
    <source>
        <strain evidence="1">PhopGV-GR1.1</strain>
        <strain evidence="2">PhopGV-GR1.2</strain>
        <strain evidence="3">PhopGV-IT1.1</strain>
    </source>
</reference>
<protein>
    <submittedName>
        <fullName evidence="1">Uncharacterized protein</fullName>
    </submittedName>
</protein>
<dbReference type="EMBL" id="MK033567">
    <property type="protein sequence ID" value="QBH66106.1"/>
    <property type="molecule type" value="Genomic_DNA"/>
</dbReference>